<dbReference type="Proteomes" id="UP000027931">
    <property type="component" value="Unassembled WGS sequence"/>
</dbReference>
<dbReference type="SUPFAM" id="SSF53756">
    <property type="entry name" value="UDP-Glycosyltransferase/glycogen phosphorylase"/>
    <property type="match status" value="1"/>
</dbReference>
<organism evidence="2 3">
    <name type="scientific">Tumebacillus flagellatus</name>
    <dbReference type="NCBI Taxonomy" id="1157490"/>
    <lineage>
        <taxon>Bacteria</taxon>
        <taxon>Bacillati</taxon>
        <taxon>Bacillota</taxon>
        <taxon>Bacilli</taxon>
        <taxon>Bacillales</taxon>
        <taxon>Alicyclobacillaceae</taxon>
        <taxon>Tumebacillus</taxon>
    </lineage>
</organism>
<dbReference type="InterPro" id="IPR052622">
    <property type="entry name" value="Glycosyltransferase_G1"/>
</dbReference>
<dbReference type="InterPro" id="IPR001296">
    <property type="entry name" value="Glyco_trans_1"/>
</dbReference>
<dbReference type="PANTHER" id="PTHR46660:SF2">
    <property type="entry name" value="GLYCOSYLTRANSFERASE 1 DOMAIN-CONTAINING PROTEIN 1"/>
    <property type="match status" value="1"/>
</dbReference>
<gene>
    <name evidence="2" type="ORF">EL26_03130</name>
</gene>
<feature type="domain" description="Glycosyl transferase family 1" evidence="1">
    <location>
        <begin position="146"/>
        <end position="307"/>
    </location>
</feature>
<dbReference type="EMBL" id="JMIR01000003">
    <property type="protein sequence ID" value="KEO84528.1"/>
    <property type="molecule type" value="Genomic_DNA"/>
</dbReference>
<dbReference type="GO" id="GO:0016757">
    <property type="term" value="F:glycosyltransferase activity"/>
    <property type="evidence" value="ECO:0007669"/>
    <property type="project" value="InterPro"/>
</dbReference>
<evidence type="ECO:0000259" key="1">
    <source>
        <dbReference type="Pfam" id="PF00534"/>
    </source>
</evidence>
<dbReference type="PANTHER" id="PTHR46660">
    <property type="match status" value="1"/>
</dbReference>
<dbReference type="STRING" id="1157490.EL26_03130"/>
<dbReference type="Gene3D" id="3.40.50.2000">
    <property type="entry name" value="Glycogen Phosphorylase B"/>
    <property type="match status" value="2"/>
</dbReference>
<protein>
    <recommendedName>
        <fullName evidence="1">Glycosyl transferase family 1 domain-containing protein</fullName>
    </recommendedName>
</protein>
<dbReference type="CDD" id="cd03801">
    <property type="entry name" value="GT4_PimA-like"/>
    <property type="match status" value="1"/>
</dbReference>
<dbReference type="OrthoDB" id="9772485at2"/>
<comment type="caution">
    <text evidence="2">The sequence shown here is derived from an EMBL/GenBank/DDBJ whole genome shotgun (WGS) entry which is preliminary data.</text>
</comment>
<dbReference type="AlphaFoldDB" id="A0A074LWR3"/>
<evidence type="ECO:0000313" key="2">
    <source>
        <dbReference type="EMBL" id="KEO84528.1"/>
    </source>
</evidence>
<name>A0A074LWR3_9BACL</name>
<dbReference type="eggNOG" id="COG0438">
    <property type="taxonomic scope" value="Bacteria"/>
</dbReference>
<reference evidence="2 3" key="1">
    <citation type="journal article" date="2013" name="Int. J. Syst. Evol. Microbiol.">
        <title>Tumebacillus flagellatus sp. nov., an alpha-amylase/pullulanase-producing bacterium isolated from cassava wastewater.</title>
        <authorList>
            <person name="Wang Q."/>
            <person name="Xie N."/>
            <person name="Qin Y."/>
            <person name="Shen N."/>
            <person name="Zhu J."/>
            <person name="Mi H."/>
            <person name="Huang R."/>
        </authorList>
    </citation>
    <scope>NUCLEOTIDE SEQUENCE [LARGE SCALE GENOMIC DNA]</scope>
    <source>
        <strain evidence="2 3">GST4</strain>
    </source>
</reference>
<evidence type="ECO:0000313" key="3">
    <source>
        <dbReference type="Proteomes" id="UP000027931"/>
    </source>
</evidence>
<accession>A0A074LWR3</accession>
<dbReference type="RefSeq" id="WP_038084379.1">
    <property type="nucleotide sequence ID" value="NZ_JMIR01000003.1"/>
</dbReference>
<proteinExistence type="predicted"/>
<dbReference type="Pfam" id="PF00534">
    <property type="entry name" value="Glycos_transf_1"/>
    <property type="match status" value="1"/>
</dbReference>
<sequence>MNILIVLPPNNPSGGNWTYSGRLQRGLEPQGIHIKRLALDEVTPEDYQAADIIHSYNAYLTGRQVAPIAKQYSKPMVLTMTGTDVNEHLKHPETRPSMVEAVEYASAIVCLTDAAVQNLAEVYPAASGKAMTINLGIDLPQGAGKSRADFGISDDEFVFLLVAGIRPVKRPLNALEPLAKVHEKFPQVRFLLAGQNLDAKLFAEIETAFGKHAEFARYLGGIPYEEIADLYRAADVVMNTSSSEGLSHALLEAMSLGRAILASNVPGNRDLIQDGVNGFLYSDGDELVEKASLLCTDEAALVKVSEGALETIREHYSLERELAAFRKMYQDVVEKKVCGAK</sequence>
<keyword evidence="3" id="KW-1185">Reference proteome</keyword>